<feature type="transmembrane region" description="Helical" evidence="6">
    <location>
        <begin position="365"/>
        <end position="388"/>
    </location>
</feature>
<keyword evidence="6" id="KW-0472">Membrane</keyword>
<keyword evidence="1" id="KW-0808">Transferase</keyword>
<evidence type="ECO:0000256" key="6">
    <source>
        <dbReference type="SAM" id="Phobius"/>
    </source>
</evidence>
<dbReference type="InterPro" id="IPR016024">
    <property type="entry name" value="ARM-type_fold"/>
</dbReference>
<evidence type="ECO:0000313" key="9">
    <source>
        <dbReference type="Proteomes" id="UP000524246"/>
    </source>
</evidence>
<reference evidence="8 9" key="1">
    <citation type="journal article" date="2020" name="Biotechnol. Biofuels">
        <title>New insights from the biogas microbiome by comprehensive genome-resolved metagenomics of nearly 1600 species originating from multiple anaerobic digesters.</title>
        <authorList>
            <person name="Campanaro S."/>
            <person name="Treu L."/>
            <person name="Rodriguez-R L.M."/>
            <person name="Kovalovszki A."/>
            <person name="Ziels R.M."/>
            <person name="Maus I."/>
            <person name="Zhu X."/>
            <person name="Kougias P.G."/>
            <person name="Basile A."/>
            <person name="Luo G."/>
            <person name="Schluter A."/>
            <person name="Konstantinidis K.T."/>
            <person name="Angelidaki I."/>
        </authorList>
    </citation>
    <scope>NUCLEOTIDE SEQUENCE [LARGE SCALE GENOMIC DNA]</scope>
    <source>
        <strain evidence="8">AS27yjCOA_65</strain>
    </source>
</reference>
<evidence type="ECO:0000259" key="7">
    <source>
        <dbReference type="PROSITE" id="PS50011"/>
    </source>
</evidence>
<dbReference type="SMART" id="SM00567">
    <property type="entry name" value="EZ_HEAT"/>
    <property type="match status" value="2"/>
</dbReference>
<dbReference type="GO" id="GO:0005524">
    <property type="term" value="F:ATP binding"/>
    <property type="evidence" value="ECO:0007669"/>
    <property type="project" value="UniProtKB-UniRule"/>
</dbReference>
<dbReference type="SUPFAM" id="SSF56112">
    <property type="entry name" value="Protein kinase-like (PK-like)"/>
    <property type="match status" value="1"/>
</dbReference>
<dbReference type="InterPro" id="IPR017441">
    <property type="entry name" value="Protein_kinase_ATP_BS"/>
</dbReference>
<dbReference type="InterPro" id="IPR011009">
    <property type="entry name" value="Kinase-like_dom_sf"/>
</dbReference>
<evidence type="ECO:0000256" key="4">
    <source>
        <dbReference type="ARBA" id="ARBA00022840"/>
    </source>
</evidence>
<dbReference type="Pfam" id="PF13646">
    <property type="entry name" value="HEAT_2"/>
    <property type="match status" value="1"/>
</dbReference>
<name>A0A7X9ILF1_9DELT</name>
<evidence type="ECO:0000256" key="3">
    <source>
        <dbReference type="ARBA" id="ARBA00022777"/>
    </source>
</evidence>
<dbReference type="InterPro" id="IPR000719">
    <property type="entry name" value="Prot_kinase_dom"/>
</dbReference>
<keyword evidence="4 5" id="KW-0067">ATP-binding</keyword>
<dbReference type="SUPFAM" id="SSF48371">
    <property type="entry name" value="ARM repeat"/>
    <property type="match status" value="1"/>
</dbReference>
<feature type="binding site" evidence="5">
    <location>
        <position position="42"/>
    </location>
    <ligand>
        <name>ATP</name>
        <dbReference type="ChEBI" id="CHEBI:30616"/>
    </ligand>
</feature>
<dbReference type="CDD" id="cd14014">
    <property type="entry name" value="STKc_PknB_like"/>
    <property type="match status" value="1"/>
</dbReference>
<sequence>MAGTDYPKTIGKYTVIGRIGRGAMGVVYKARDPEIGRTVAIKVLKPITASHVFSQEASLERFRIEARSAGNLRHPNVITIFEVNTDSASPYIVMDFVEGEPLDRRLNRLEKLNPRDALQLISQIAAGLDYAHAHNIVHRDIKPSNILIDSSRHVFILDFGVAHIGGMSTDDEPIMGTPSYMSPEQILNKDVDYRSDLFSLAVLSFECFTGKRPFEGSDTTTVLKNILKGIRIDLTAAAPELPLALEAEFDRGLALEKEDRFPSGSEMIRAFRKALSISSGASNGPTVGYVPSDTKNTSSVFSDPFEANLESSDIKKWPASPGDALFGGAWSNSKAPASDSQIRKLKDNASDLEEPEGFSVKKDQYMNILIVFLAMSCVAIGCLIIWFLNGSPKPKVPSEVILPKVSVDDIVLYDFSTDNTSIDFKTQQPPPGKRIGEFDQPELLYLMLNLKTSESEIIEGLSEGLKKNIPDFALAACKLLEHDSYLVRLKALDVIGELRDSRATGKVVKLLEDYDASVRRKAAKTLGNIGDDRALGHLRASLMKENEVLVANEIRNAIQQLGQKS</sequence>
<gene>
    <name evidence="8" type="ORF">GYA55_07200</name>
</gene>
<dbReference type="EMBL" id="JAAZON010000317">
    <property type="protein sequence ID" value="NMC62940.1"/>
    <property type="molecule type" value="Genomic_DNA"/>
</dbReference>
<dbReference type="InterPro" id="IPR011989">
    <property type="entry name" value="ARM-like"/>
</dbReference>
<keyword evidence="6" id="KW-0812">Transmembrane</keyword>
<accession>A0A7X9ILF1</accession>
<organism evidence="8 9">
    <name type="scientific">SAR324 cluster bacterium</name>
    <dbReference type="NCBI Taxonomy" id="2024889"/>
    <lineage>
        <taxon>Bacteria</taxon>
        <taxon>Deltaproteobacteria</taxon>
        <taxon>SAR324 cluster</taxon>
    </lineage>
</organism>
<evidence type="ECO:0000313" key="8">
    <source>
        <dbReference type="EMBL" id="NMC62940.1"/>
    </source>
</evidence>
<dbReference type="Gene3D" id="1.10.510.10">
    <property type="entry name" value="Transferase(Phosphotransferase) domain 1"/>
    <property type="match status" value="1"/>
</dbReference>
<comment type="caution">
    <text evidence="8">The sequence shown here is derived from an EMBL/GenBank/DDBJ whole genome shotgun (WGS) entry which is preliminary data.</text>
</comment>
<dbReference type="SMART" id="SM00220">
    <property type="entry name" value="S_TKc"/>
    <property type="match status" value="1"/>
</dbReference>
<dbReference type="PROSITE" id="PS50011">
    <property type="entry name" value="PROTEIN_KINASE_DOM"/>
    <property type="match status" value="1"/>
</dbReference>
<proteinExistence type="predicted"/>
<evidence type="ECO:0000256" key="5">
    <source>
        <dbReference type="PROSITE-ProRule" id="PRU10141"/>
    </source>
</evidence>
<dbReference type="Gene3D" id="1.25.10.10">
    <property type="entry name" value="Leucine-rich Repeat Variant"/>
    <property type="match status" value="1"/>
</dbReference>
<protein>
    <submittedName>
        <fullName evidence="8">Protein kinase</fullName>
    </submittedName>
</protein>
<dbReference type="GO" id="GO:0004674">
    <property type="term" value="F:protein serine/threonine kinase activity"/>
    <property type="evidence" value="ECO:0007669"/>
    <property type="project" value="TreeGrafter"/>
</dbReference>
<dbReference type="PANTHER" id="PTHR43289">
    <property type="entry name" value="MITOGEN-ACTIVATED PROTEIN KINASE KINASE KINASE 20-RELATED"/>
    <property type="match status" value="1"/>
</dbReference>
<feature type="domain" description="Protein kinase" evidence="7">
    <location>
        <begin position="13"/>
        <end position="272"/>
    </location>
</feature>
<dbReference type="Pfam" id="PF00069">
    <property type="entry name" value="Pkinase"/>
    <property type="match status" value="1"/>
</dbReference>
<keyword evidence="3 8" id="KW-0418">Kinase</keyword>
<dbReference type="Proteomes" id="UP000524246">
    <property type="component" value="Unassembled WGS sequence"/>
</dbReference>
<evidence type="ECO:0000256" key="2">
    <source>
        <dbReference type="ARBA" id="ARBA00022741"/>
    </source>
</evidence>
<dbReference type="InterPro" id="IPR008271">
    <property type="entry name" value="Ser/Thr_kinase_AS"/>
</dbReference>
<keyword evidence="6" id="KW-1133">Transmembrane helix</keyword>
<evidence type="ECO:0000256" key="1">
    <source>
        <dbReference type="ARBA" id="ARBA00022679"/>
    </source>
</evidence>
<dbReference type="PANTHER" id="PTHR43289:SF6">
    <property type="entry name" value="SERINE_THREONINE-PROTEIN KINASE NEKL-3"/>
    <property type="match status" value="1"/>
</dbReference>
<dbReference type="Gene3D" id="3.30.200.20">
    <property type="entry name" value="Phosphorylase Kinase, domain 1"/>
    <property type="match status" value="1"/>
</dbReference>
<dbReference type="AlphaFoldDB" id="A0A7X9ILF1"/>
<dbReference type="InterPro" id="IPR004155">
    <property type="entry name" value="PBS_lyase_HEAT"/>
</dbReference>
<dbReference type="PROSITE" id="PS00107">
    <property type="entry name" value="PROTEIN_KINASE_ATP"/>
    <property type="match status" value="1"/>
</dbReference>
<dbReference type="PROSITE" id="PS00108">
    <property type="entry name" value="PROTEIN_KINASE_ST"/>
    <property type="match status" value="1"/>
</dbReference>
<keyword evidence="2 5" id="KW-0547">Nucleotide-binding</keyword>